<dbReference type="EMBL" id="PGFB01000004">
    <property type="protein sequence ID" value="PJJ61371.1"/>
    <property type="molecule type" value="Genomic_DNA"/>
</dbReference>
<feature type="transmembrane region" description="Helical" evidence="1">
    <location>
        <begin position="229"/>
        <end position="248"/>
    </location>
</feature>
<keyword evidence="1" id="KW-0472">Membrane</keyword>
<feature type="transmembrane region" description="Helical" evidence="1">
    <location>
        <begin position="157"/>
        <end position="176"/>
    </location>
</feature>
<reference evidence="2 3" key="1">
    <citation type="submission" date="2017-11" db="EMBL/GenBank/DDBJ databases">
        <title>Genomic Encyclopedia of Archaeal and Bacterial Type Strains, Phase II (KMG-II): From Individual Species to Whole Genera.</title>
        <authorList>
            <person name="Goeker M."/>
        </authorList>
    </citation>
    <scope>NUCLEOTIDE SEQUENCE [LARGE SCALE GENOMIC DNA]</scope>
    <source>
        <strain evidence="2 3">DSM 25625</strain>
    </source>
</reference>
<keyword evidence="3" id="KW-1185">Reference proteome</keyword>
<proteinExistence type="predicted"/>
<organism evidence="2 3">
    <name type="scientific">Compostimonas suwonensis</name>
    <dbReference type="NCBI Taxonomy" id="1048394"/>
    <lineage>
        <taxon>Bacteria</taxon>
        <taxon>Bacillati</taxon>
        <taxon>Actinomycetota</taxon>
        <taxon>Actinomycetes</taxon>
        <taxon>Micrococcales</taxon>
        <taxon>Microbacteriaceae</taxon>
        <taxon>Compostimonas</taxon>
    </lineage>
</organism>
<feature type="transmembrane region" description="Helical" evidence="1">
    <location>
        <begin position="202"/>
        <end position="223"/>
    </location>
</feature>
<feature type="transmembrane region" description="Helical" evidence="1">
    <location>
        <begin position="130"/>
        <end position="151"/>
    </location>
</feature>
<name>A0A2M9BTX1_9MICO</name>
<accession>A0A2M9BTX1</accession>
<evidence type="ECO:0000313" key="3">
    <source>
        <dbReference type="Proteomes" id="UP000230161"/>
    </source>
</evidence>
<feature type="transmembrane region" description="Helical" evidence="1">
    <location>
        <begin position="260"/>
        <end position="279"/>
    </location>
</feature>
<feature type="transmembrane region" description="Helical" evidence="1">
    <location>
        <begin position="291"/>
        <end position="311"/>
    </location>
</feature>
<gene>
    <name evidence="2" type="ORF">CLV54_2315</name>
</gene>
<keyword evidence="1" id="KW-0812">Transmembrane</keyword>
<feature type="transmembrane region" description="Helical" evidence="1">
    <location>
        <begin position="95"/>
        <end position="118"/>
    </location>
</feature>
<comment type="caution">
    <text evidence="2">The sequence shown here is derived from an EMBL/GenBank/DDBJ whole genome shotgun (WGS) entry which is preliminary data.</text>
</comment>
<sequence>MVEASRSAHGYGFLAAYTFHMENDSEHASAPVSPAHRAAEQLAARRRMRELSETTTSPRAYALLTLSAALMTAVFVTVYLIAFTGHASGRNGNVYAGYSLFILPIVPELMFTGLLAGARERFSVRRRRGVAGVGTALVFAGFLVLLLLGISQIAYPWWINPVFGVVAFLLLGGPPLRRLVLERTQAGYASERRSSERWSSEPLSPGIRTMTALIGVYLGALAAMSSQPWFPYVGMAAVLVLVIWGLPFGLPRAGYEWGPLCWGAFGLSTAILFGLTLALMRTDWVTPTVAVITGIAIALVMIAASMAASLIDAPIAPARPGKG</sequence>
<dbReference type="AlphaFoldDB" id="A0A2M9BTX1"/>
<evidence type="ECO:0000313" key="2">
    <source>
        <dbReference type="EMBL" id="PJJ61371.1"/>
    </source>
</evidence>
<keyword evidence="1" id="KW-1133">Transmembrane helix</keyword>
<protein>
    <submittedName>
        <fullName evidence="2">Uncharacterized protein</fullName>
    </submittedName>
</protein>
<feature type="transmembrane region" description="Helical" evidence="1">
    <location>
        <begin position="61"/>
        <end position="83"/>
    </location>
</feature>
<dbReference type="Proteomes" id="UP000230161">
    <property type="component" value="Unassembled WGS sequence"/>
</dbReference>
<evidence type="ECO:0000256" key="1">
    <source>
        <dbReference type="SAM" id="Phobius"/>
    </source>
</evidence>